<feature type="domain" description="Zinc finger double-stranded RNA binding" evidence="4">
    <location>
        <begin position="19"/>
        <end position="43"/>
    </location>
</feature>
<dbReference type="AlphaFoldDB" id="A0A0R3QAK7"/>
<evidence type="ECO:0000313" key="6">
    <source>
        <dbReference type="Proteomes" id="UP000280834"/>
    </source>
</evidence>
<dbReference type="WBParaSite" id="BTMF_0000337601-mRNA-1">
    <property type="protein sequence ID" value="BTMF_0000337601-mRNA-1"/>
    <property type="gene ID" value="BTMF_0000337601"/>
</dbReference>
<dbReference type="InterPro" id="IPR022755">
    <property type="entry name" value="Znf_C2H2_jaz"/>
</dbReference>
<dbReference type="EMBL" id="UZAG01002280">
    <property type="protein sequence ID" value="VDO13121.1"/>
    <property type="molecule type" value="Genomic_DNA"/>
</dbReference>
<dbReference type="Gene3D" id="3.30.160.60">
    <property type="entry name" value="Classic Zinc Finger"/>
    <property type="match status" value="1"/>
</dbReference>
<evidence type="ECO:0000256" key="1">
    <source>
        <dbReference type="ARBA" id="ARBA00022723"/>
    </source>
</evidence>
<name>A0A0R3QAK7_9BILA</name>
<keyword evidence="2" id="KW-0863">Zinc-finger</keyword>
<dbReference type="Proteomes" id="UP000280834">
    <property type="component" value="Unassembled WGS sequence"/>
</dbReference>
<sequence length="43" mass="4997">MKSFIQFKALFQFASVLSQHFCPHCQKRFSHSGSYSSHMSSKK</sequence>
<accession>A0A0R3QAK7</accession>
<dbReference type="InterPro" id="IPR036236">
    <property type="entry name" value="Znf_C2H2_sf"/>
</dbReference>
<keyword evidence="3" id="KW-0862">Zinc</keyword>
<evidence type="ECO:0000259" key="4">
    <source>
        <dbReference type="Pfam" id="PF12171"/>
    </source>
</evidence>
<evidence type="ECO:0000256" key="2">
    <source>
        <dbReference type="ARBA" id="ARBA00022771"/>
    </source>
</evidence>
<reference evidence="7" key="1">
    <citation type="submission" date="2017-02" db="UniProtKB">
        <authorList>
            <consortium name="WormBaseParasite"/>
        </authorList>
    </citation>
    <scope>IDENTIFICATION</scope>
</reference>
<dbReference type="Pfam" id="PF12171">
    <property type="entry name" value="zf-C2H2_jaz"/>
    <property type="match status" value="1"/>
</dbReference>
<gene>
    <name evidence="5" type="ORF">BTMF_LOCUS2688</name>
</gene>
<evidence type="ECO:0000256" key="3">
    <source>
        <dbReference type="ARBA" id="ARBA00022833"/>
    </source>
</evidence>
<organism evidence="7">
    <name type="scientific">Brugia timori</name>
    <dbReference type="NCBI Taxonomy" id="42155"/>
    <lineage>
        <taxon>Eukaryota</taxon>
        <taxon>Metazoa</taxon>
        <taxon>Ecdysozoa</taxon>
        <taxon>Nematoda</taxon>
        <taxon>Chromadorea</taxon>
        <taxon>Rhabditida</taxon>
        <taxon>Spirurina</taxon>
        <taxon>Spiruromorpha</taxon>
        <taxon>Filarioidea</taxon>
        <taxon>Onchocercidae</taxon>
        <taxon>Brugia</taxon>
    </lineage>
</organism>
<dbReference type="GO" id="GO:0008270">
    <property type="term" value="F:zinc ion binding"/>
    <property type="evidence" value="ECO:0007669"/>
    <property type="project" value="UniProtKB-KW"/>
</dbReference>
<proteinExistence type="predicted"/>
<reference evidence="5 6" key="2">
    <citation type="submission" date="2018-11" db="EMBL/GenBank/DDBJ databases">
        <authorList>
            <consortium name="Pathogen Informatics"/>
        </authorList>
    </citation>
    <scope>NUCLEOTIDE SEQUENCE [LARGE SCALE GENOMIC DNA]</scope>
</reference>
<keyword evidence="1" id="KW-0479">Metal-binding</keyword>
<dbReference type="SUPFAM" id="SSF57667">
    <property type="entry name" value="beta-beta-alpha zinc fingers"/>
    <property type="match status" value="1"/>
</dbReference>
<evidence type="ECO:0000313" key="5">
    <source>
        <dbReference type="EMBL" id="VDO13121.1"/>
    </source>
</evidence>
<evidence type="ECO:0000313" key="7">
    <source>
        <dbReference type="WBParaSite" id="BTMF_0000337601-mRNA-1"/>
    </source>
</evidence>
<keyword evidence="6" id="KW-1185">Reference proteome</keyword>
<protein>
    <submittedName>
        <fullName evidence="7">Zf-C2H2_jaz domain-containing protein</fullName>
    </submittedName>
</protein>